<name>A0A0E9XKS0_ANGAN</name>
<dbReference type="AlphaFoldDB" id="A0A0E9XKS0"/>
<organism evidence="1">
    <name type="scientific">Anguilla anguilla</name>
    <name type="common">European freshwater eel</name>
    <name type="synonym">Muraena anguilla</name>
    <dbReference type="NCBI Taxonomy" id="7936"/>
    <lineage>
        <taxon>Eukaryota</taxon>
        <taxon>Metazoa</taxon>
        <taxon>Chordata</taxon>
        <taxon>Craniata</taxon>
        <taxon>Vertebrata</taxon>
        <taxon>Euteleostomi</taxon>
        <taxon>Actinopterygii</taxon>
        <taxon>Neopterygii</taxon>
        <taxon>Teleostei</taxon>
        <taxon>Anguilliformes</taxon>
        <taxon>Anguillidae</taxon>
        <taxon>Anguilla</taxon>
    </lineage>
</organism>
<evidence type="ECO:0000313" key="1">
    <source>
        <dbReference type="EMBL" id="JAI03042.1"/>
    </source>
</evidence>
<dbReference type="EMBL" id="GBXM01005536">
    <property type="protein sequence ID" value="JAI03042.1"/>
    <property type="molecule type" value="Transcribed_RNA"/>
</dbReference>
<reference evidence="1" key="1">
    <citation type="submission" date="2014-11" db="EMBL/GenBank/DDBJ databases">
        <authorList>
            <person name="Amaro Gonzalez C."/>
        </authorList>
    </citation>
    <scope>NUCLEOTIDE SEQUENCE</scope>
</reference>
<protein>
    <submittedName>
        <fullName evidence="1">Uncharacterized protein</fullName>
    </submittedName>
</protein>
<accession>A0A0E9XKS0</accession>
<sequence>MQVAQHPAYNDLRPCPSASYLTVNISKTFTFHIKWTHTKSYPQSNAQISHIQRFLS</sequence>
<proteinExistence type="predicted"/>
<reference evidence="1" key="2">
    <citation type="journal article" date="2015" name="Fish Shellfish Immunol.">
        <title>Early steps in the European eel (Anguilla anguilla)-Vibrio vulnificus interaction in the gills: Role of the RtxA13 toxin.</title>
        <authorList>
            <person name="Callol A."/>
            <person name="Pajuelo D."/>
            <person name="Ebbesson L."/>
            <person name="Teles M."/>
            <person name="MacKenzie S."/>
            <person name="Amaro C."/>
        </authorList>
    </citation>
    <scope>NUCLEOTIDE SEQUENCE</scope>
</reference>